<dbReference type="RefSeq" id="XP_002681447.1">
    <property type="nucleotide sequence ID" value="XM_002681401.2"/>
</dbReference>
<dbReference type="AlphaFoldDB" id="D2V323"/>
<dbReference type="InParanoid" id="D2V323"/>
<dbReference type="OMA" id="TKFACKK"/>
<comment type="similarity">
    <text evidence="1">Belongs to the protein-tyrosine phosphatase family. Non-receptor class dual specificity subfamily.</text>
</comment>
<evidence type="ECO:0000256" key="1">
    <source>
        <dbReference type="ARBA" id="ARBA00008601"/>
    </source>
</evidence>
<gene>
    <name evidence="2" type="ORF">NAEGRDRAFT_5495</name>
</gene>
<protein>
    <submittedName>
        <fullName evidence="2">Predicted protein</fullName>
    </submittedName>
</protein>
<evidence type="ECO:0000313" key="2">
    <source>
        <dbReference type="EMBL" id="EFC48703.1"/>
    </source>
</evidence>
<dbReference type="OrthoDB" id="2017893at2759"/>
<name>D2V323_NAEGR</name>
<reference evidence="2 3" key="1">
    <citation type="journal article" date="2010" name="Cell">
        <title>The genome of Naegleria gruberi illuminates early eukaryotic versatility.</title>
        <authorList>
            <person name="Fritz-Laylin L.K."/>
            <person name="Prochnik S.E."/>
            <person name="Ginger M.L."/>
            <person name="Dacks J.B."/>
            <person name="Carpenter M.L."/>
            <person name="Field M.C."/>
            <person name="Kuo A."/>
            <person name="Paredez A."/>
            <person name="Chapman J."/>
            <person name="Pham J."/>
            <person name="Shu S."/>
            <person name="Neupane R."/>
            <person name="Cipriano M."/>
            <person name="Mancuso J."/>
            <person name="Tu H."/>
            <person name="Salamov A."/>
            <person name="Lindquist E."/>
            <person name="Shapiro H."/>
            <person name="Lucas S."/>
            <person name="Grigoriev I.V."/>
            <person name="Cande W.Z."/>
            <person name="Fulton C."/>
            <person name="Rokhsar D.S."/>
            <person name="Dawson S.C."/>
        </authorList>
    </citation>
    <scope>NUCLEOTIDE SEQUENCE [LARGE SCALE GENOMIC DNA]</scope>
    <source>
        <strain evidence="2 3">NEG-M</strain>
    </source>
</reference>
<dbReference type="GeneID" id="8861543"/>
<dbReference type="VEuPathDB" id="AmoebaDB:NAEGRDRAFT_5495"/>
<dbReference type="STRING" id="5762.D2V323"/>
<organism evidence="3">
    <name type="scientific">Naegleria gruberi</name>
    <name type="common">Amoeba</name>
    <dbReference type="NCBI Taxonomy" id="5762"/>
    <lineage>
        <taxon>Eukaryota</taxon>
        <taxon>Discoba</taxon>
        <taxon>Heterolobosea</taxon>
        <taxon>Tetramitia</taxon>
        <taxon>Eutetramitia</taxon>
        <taxon>Vahlkampfiidae</taxon>
        <taxon>Naegleria</taxon>
    </lineage>
</organism>
<keyword evidence="3" id="KW-1185">Reference proteome</keyword>
<dbReference type="Proteomes" id="UP000006671">
    <property type="component" value="Unassembled WGS sequence"/>
</dbReference>
<sequence>YYCQICRLKLFSTGELIEHSPSEKRGLKDFEYKKLRKDAKRGVSKTSKNCTSLYLGEKIDWMGSMDGDEGRIFCKCGHRVGAYKWSGSQCSCGIWVSPSIQIQMSRVDKK</sequence>
<feature type="non-terminal residue" evidence="2">
    <location>
        <position position="110"/>
    </location>
</feature>
<dbReference type="EMBL" id="GG738850">
    <property type="protein sequence ID" value="EFC48703.1"/>
    <property type="molecule type" value="Genomic_DNA"/>
</dbReference>
<accession>D2V323</accession>
<dbReference type="KEGG" id="ngr:NAEGRDRAFT_5495"/>
<dbReference type="PANTHER" id="PTHR45848">
    <property type="entry name" value="DUAL SPECIFICITY PROTEIN PHOSPHATASE 12 FAMILY MEMBER"/>
    <property type="match status" value="1"/>
</dbReference>
<evidence type="ECO:0000313" key="3">
    <source>
        <dbReference type="Proteomes" id="UP000006671"/>
    </source>
</evidence>
<feature type="non-terminal residue" evidence="2">
    <location>
        <position position="1"/>
    </location>
</feature>
<proteinExistence type="inferred from homology"/>
<dbReference type="eggNOG" id="KOG1716">
    <property type="taxonomic scope" value="Eukaryota"/>
</dbReference>